<dbReference type="SUPFAM" id="SSF48452">
    <property type="entry name" value="TPR-like"/>
    <property type="match status" value="1"/>
</dbReference>
<dbReference type="Gene3D" id="1.25.40.10">
    <property type="entry name" value="Tetratricopeptide repeat domain"/>
    <property type="match status" value="1"/>
</dbReference>
<dbReference type="InterPro" id="IPR019734">
    <property type="entry name" value="TPR_rpt"/>
</dbReference>
<dbReference type="PANTHER" id="PTHR44177">
    <property type="entry name" value="TETRATRICOPEPTIDE REPEAT PROTEIN 8"/>
    <property type="match status" value="1"/>
</dbReference>
<dbReference type="Pfam" id="PF13432">
    <property type="entry name" value="TPR_16"/>
    <property type="match status" value="1"/>
</dbReference>
<dbReference type="PANTHER" id="PTHR44177:SF1">
    <property type="entry name" value="TETRATRICOPEPTIDE REPEAT PROTEIN 8"/>
    <property type="match status" value="1"/>
</dbReference>
<dbReference type="SMART" id="SM00028">
    <property type="entry name" value="TPR"/>
    <property type="match status" value="2"/>
</dbReference>
<dbReference type="EMBL" id="MFYX01000109">
    <property type="protein sequence ID" value="OGK02373.1"/>
    <property type="molecule type" value="Genomic_DNA"/>
</dbReference>
<organism evidence="2 3">
    <name type="scientific">Candidatus Raymondbacteria bacterium RIFOXYD12_FULL_49_13</name>
    <dbReference type="NCBI Taxonomy" id="1817890"/>
    <lineage>
        <taxon>Bacteria</taxon>
        <taxon>Raymondiibacteriota</taxon>
    </lineage>
</organism>
<keyword evidence="1" id="KW-0802">TPR repeat</keyword>
<dbReference type="SUPFAM" id="SSF53756">
    <property type="entry name" value="UDP-Glycosyltransferase/glycogen phosphorylase"/>
    <property type="match status" value="1"/>
</dbReference>
<feature type="repeat" description="TPR" evidence="1">
    <location>
        <begin position="35"/>
        <end position="68"/>
    </location>
</feature>
<proteinExistence type="predicted"/>
<evidence type="ECO:0000313" key="2">
    <source>
        <dbReference type="EMBL" id="OGK02373.1"/>
    </source>
</evidence>
<reference evidence="2 3" key="1">
    <citation type="journal article" date="2016" name="Nat. Commun.">
        <title>Thousands of microbial genomes shed light on interconnected biogeochemical processes in an aquifer system.</title>
        <authorList>
            <person name="Anantharaman K."/>
            <person name="Brown C.T."/>
            <person name="Hug L.A."/>
            <person name="Sharon I."/>
            <person name="Castelle C.J."/>
            <person name="Probst A.J."/>
            <person name="Thomas B.C."/>
            <person name="Singh A."/>
            <person name="Wilkins M.J."/>
            <person name="Karaoz U."/>
            <person name="Brodie E.L."/>
            <person name="Williams K.H."/>
            <person name="Hubbard S.S."/>
            <person name="Banfield J.F."/>
        </authorList>
    </citation>
    <scope>NUCLEOTIDE SEQUENCE [LARGE SCALE GENOMIC DNA]</scope>
</reference>
<evidence type="ECO:0000256" key="1">
    <source>
        <dbReference type="PROSITE-ProRule" id="PRU00339"/>
    </source>
</evidence>
<protein>
    <submittedName>
        <fullName evidence="2">Uncharacterized protein</fullName>
    </submittedName>
</protein>
<dbReference type="InterPro" id="IPR028796">
    <property type="entry name" value="BBS8"/>
</dbReference>
<dbReference type="InterPro" id="IPR011990">
    <property type="entry name" value="TPR-like_helical_dom_sf"/>
</dbReference>
<accession>A0A1F7F709</accession>
<dbReference type="Proteomes" id="UP000179243">
    <property type="component" value="Unassembled WGS sequence"/>
</dbReference>
<comment type="caution">
    <text evidence="2">The sequence shown here is derived from an EMBL/GenBank/DDBJ whole genome shotgun (WGS) entry which is preliminary data.</text>
</comment>
<gene>
    <name evidence="2" type="ORF">A2519_16005</name>
</gene>
<sequence length="540" mass="61902">MNNTLDEGMVFFAQGDLSRAENCFKALIVSDPRNKAALNNLGVISFKQANDDAAAEYFTRALEIDPFYTDAVLNFCEILKHKNTLPSALPLLNAIAQRQPEIPEIKQLIDAAHNLLRNHRSFSHFPNRPLREVVDSSNPLKGVKILHAPWEIAGNMGRLTRLIRNAGVDATSVDYKYVPSFYPDTCDKTLNLCACQDDEKVKRIEAFAVEALRTYDIFHFHFAHSLYPDLRDLEMIKQDGKKILFSFWGSDARSPEWIYYHQARFLGFSPPKPYFMDASLYKLHKKINRYADVLLGPTCIPRGLFIPGLISLSDWTLAEKNRLVDKKLLIKDPSKVYFVHAPSQNWKKGSSILCRLLEECKREGLPVELLYVHGVSPAKARELYAYADYAIDQAGVGTFGLFGAEMMSWEIPVLTYQTGFWDRLRDNPPVVRITKNTFKQQIRACIEMVKSGEYEGQGRASRTWVEKHMAIETHIPRYISIYGELAQGKRIPQYINTSWLQQEEALQDGVKSAFYQYMKEYKVFDELGSPVPVYDTNLYY</sequence>
<dbReference type="PROSITE" id="PS50005">
    <property type="entry name" value="TPR"/>
    <property type="match status" value="1"/>
</dbReference>
<dbReference type="AlphaFoldDB" id="A0A1F7F709"/>
<evidence type="ECO:0000313" key="3">
    <source>
        <dbReference type="Proteomes" id="UP000179243"/>
    </source>
</evidence>
<name>A0A1F7F709_UNCRA</name>